<dbReference type="OrthoDB" id="1448663at2"/>
<dbReference type="RefSeq" id="WP_102996406.1">
    <property type="nucleotide sequence ID" value="NZ_CP025938.1"/>
</dbReference>
<dbReference type="AlphaFoldDB" id="A0A2I7SKK5"/>
<dbReference type="Proteomes" id="UP000236592">
    <property type="component" value="Chromosome"/>
</dbReference>
<name>A0A2I7SKK5_9FLAO</name>
<sequence>MKKQVIQTLKMPLHTYENMIITHYVGWCAKRVKHPSGLQKLITCQPLFNWWLKELEKYELQFLKDVSEYNTAMSAYEALKLYLSYTDKINNRFSKPLLKYANESKSIKQ</sequence>
<dbReference type="KEGG" id="taj:C1A40_13820"/>
<accession>A0A2I7SKK5</accession>
<evidence type="ECO:0000313" key="1">
    <source>
        <dbReference type="EMBL" id="AUS06455.1"/>
    </source>
</evidence>
<gene>
    <name evidence="1" type="ORF">C1A40_13820</name>
</gene>
<keyword evidence="2" id="KW-1185">Reference proteome</keyword>
<evidence type="ECO:0000313" key="2">
    <source>
        <dbReference type="Proteomes" id="UP000236592"/>
    </source>
</evidence>
<organism evidence="1 2">
    <name type="scientific">Pseudotamlana carrageenivorans</name>
    <dbReference type="NCBI Taxonomy" id="2069432"/>
    <lineage>
        <taxon>Bacteria</taxon>
        <taxon>Pseudomonadati</taxon>
        <taxon>Bacteroidota</taxon>
        <taxon>Flavobacteriia</taxon>
        <taxon>Flavobacteriales</taxon>
        <taxon>Flavobacteriaceae</taxon>
        <taxon>Pseudotamlana</taxon>
    </lineage>
</organism>
<protein>
    <submittedName>
        <fullName evidence="1">Uncharacterized protein</fullName>
    </submittedName>
</protein>
<reference evidence="2" key="1">
    <citation type="submission" date="2018-01" db="EMBL/GenBank/DDBJ databases">
        <title>Complete genome of Tamlana sp. UJ94.</title>
        <authorList>
            <person name="Jung J."/>
            <person name="Chung D."/>
            <person name="Bae S.S."/>
            <person name="Baek K."/>
        </authorList>
    </citation>
    <scope>NUCLEOTIDE SEQUENCE [LARGE SCALE GENOMIC DNA]</scope>
    <source>
        <strain evidence="2">UJ94</strain>
    </source>
</reference>
<proteinExistence type="predicted"/>
<dbReference type="EMBL" id="CP025938">
    <property type="protein sequence ID" value="AUS06455.1"/>
    <property type="molecule type" value="Genomic_DNA"/>
</dbReference>